<dbReference type="PROSITE" id="PS00636">
    <property type="entry name" value="DNAJ_1"/>
    <property type="match status" value="1"/>
</dbReference>
<evidence type="ECO:0000259" key="1">
    <source>
        <dbReference type="PROSITE" id="PS50076"/>
    </source>
</evidence>
<dbReference type="OrthoDB" id="17458at2759"/>
<evidence type="ECO:0000313" key="3">
    <source>
        <dbReference type="Proteomes" id="UP000285405"/>
    </source>
</evidence>
<dbReference type="Proteomes" id="UP000285405">
    <property type="component" value="Unassembled WGS sequence"/>
</dbReference>
<dbReference type="AlphaFoldDB" id="A0A420HBG9"/>
<dbReference type="Gene3D" id="1.10.287.110">
    <property type="entry name" value="DnaJ domain"/>
    <property type="match status" value="1"/>
</dbReference>
<proteinExistence type="predicted"/>
<reference evidence="2 3" key="1">
    <citation type="journal article" date="2018" name="BMC Genomics">
        <title>Comparative genome analyses reveal sequence features reflecting distinct modes of host-adaptation between dicot and monocot powdery mildew.</title>
        <authorList>
            <person name="Wu Y."/>
            <person name="Ma X."/>
            <person name="Pan Z."/>
            <person name="Kale S.D."/>
            <person name="Song Y."/>
            <person name="King H."/>
            <person name="Zhang Q."/>
            <person name="Presley C."/>
            <person name="Deng X."/>
            <person name="Wei C.I."/>
            <person name="Xiao S."/>
        </authorList>
    </citation>
    <scope>NUCLEOTIDE SEQUENCE [LARGE SCALE GENOMIC DNA]</scope>
    <source>
        <strain evidence="2">UCSC1</strain>
    </source>
</reference>
<dbReference type="SUPFAM" id="SSF46565">
    <property type="entry name" value="Chaperone J-domain"/>
    <property type="match status" value="1"/>
</dbReference>
<dbReference type="EMBL" id="MCBR01020916">
    <property type="protein sequence ID" value="RKF54758.1"/>
    <property type="molecule type" value="Genomic_DNA"/>
</dbReference>
<feature type="domain" description="J" evidence="1">
    <location>
        <begin position="59"/>
        <end position="142"/>
    </location>
</feature>
<dbReference type="PANTHER" id="PTHR24074">
    <property type="entry name" value="CO-CHAPERONE PROTEIN DJLA"/>
    <property type="match status" value="1"/>
</dbReference>
<accession>A0A420HBG9</accession>
<dbReference type="InterPro" id="IPR036869">
    <property type="entry name" value="J_dom_sf"/>
</dbReference>
<dbReference type="PROSITE" id="PS50076">
    <property type="entry name" value="DNAJ_2"/>
    <property type="match status" value="1"/>
</dbReference>
<name>A0A420HBG9_9PEZI</name>
<dbReference type="SMART" id="SM00271">
    <property type="entry name" value="DnaJ"/>
    <property type="match status" value="1"/>
</dbReference>
<dbReference type="InterPro" id="IPR050817">
    <property type="entry name" value="DjlA_DnaK_co-chaperone"/>
</dbReference>
<dbReference type="CDD" id="cd06257">
    <property type="entry name" value="DnaJ"/>
    <property type="match status" value="1"/>
</dbReference>
<dbReference type="Pfam" id="PF00226">
    <property type="entry name" value="DnaJ"/>
    <property type="match status" value="1"/>
</dbReference>
<gene>
    <name evidence="2" type="ORF">GcC1_209035</name>
</gene>
<dbReference type="InterPro" id="IPR018253">
    <property type="entry name" value="DnaJ_domain_CS"/>
</dbReference>
<evidence type="ECO:0000313" key="2">
    <source>
        <dbReference type="EMBL" id="RKF54758.1"/>
    </source>
</evidence>
<organism evidence="2 3">
    <name type="scientific">Golovinomyces cichoracearum</name>
    <dbReference type="NCBI Taxonomy" id="62708"/>
    <lineage>
        <taxon>Eukaryota</taxon>
        <taxon>Fungi</taxon>
        <taxon>Dikarya</taxon>
        <taxon>Ascomycota</taxon>
        <taxon>Pezizomycotina</taxon>
        <taxon>Leotiomycetes</taxon>
        <taxon>Erysiphales</taxon>
        <taxon>Erysiphaceae</taxon>
        <taxon>Golovinomyces</taxon>
    </lineage>
</organism>
<dbReference type="InterPro" id="IPR001623">
    <property type="entry name" value="DnaJ_domain"/>
</dbReference>
<sequence>MLRKQTSLLLTCGNRHPFHSKKTKSKTSSLTSQLLFQYLSCRPYASTSGSHNNGREKIDWPDVTSVNFIPTPYEIFNQKKNSPYSKHRFYELVKLYHPDRHDTDSKLSGLSAETRLERFRLVVAANNILGDPARRSAYDRYGAGWNGKPHISNNDYSSNDAGYSSWKRWPDGPSRNASWEDWEKWYARDGAPQDPNYVSNSAFVGLILIFSLLGGVGQATRATNHSFDFLEQRNALHNKVSMELTQIRKESTDCKLQEERIYRFMRNRDPRGFSIEESKDIIERPHVSTDLCPRKDPKGD</sequence>
<comment type="caution">
    <text evidence="2">The sequence shown here is derived from an EMBL/GenBank/DDBJ whole genome shotgun (WGS) entry which is preliminary data.</text>
</comment>
<protein>
    <submittedName>
        <fullName evidence="2">Putative hsp40p co-chaperone</fullName>
    </submittedName>
</protein>